<organism evidence="2 3">
    <name type="scientific">Parafrankia soli</name>
    <dbReference type="NCBI Taxonomy" id="2599596"/>
    <lineage>
        <taxon>Bacteria</taxon>
        <taxon>Bacillati</taxon>
        <taxon>Actinomycetota</taxon>
        <taxon>Actinomycetes</taxon>
        <taxon>Frankiales</taxon>
        <taxon>Frankiaceae</taxon>
        <taxon>Parafrankia</taxon>
    </lineage>
</organism>
<dbReference type="Proteomes" id="UP000179769">
    <property type="component" value="Unassembled WGS sequence"/>
</dbReference>
<name>A0A1S1PWM2_9ACTN</name>
<dbReference type="AlphaFoldDB" id="A0A1S1PWM2"/>
<dbReference type="OrthoDB" id="9880422at2"/>
<keyword evidence="3" id="KW-1185">Reference proteome</keyword>
<comment type="caution">
    <text evidence="2">The sequence shown here is derived from an EMBL/GenBank/DDBJ whole genome shotgun (WGS) entry which is preliminary data.</text>
</comment>
<accession>A0A1S1PWM2</accession>
<dbReference type="EMBL" id="MAXA01000229">
    <property type="protein sequence ID" value="OHV25709.1"/>
    <property type="molecule type" value="Genomic_DNA"/>
</dbReference>
<reference evidence="3" key="1">
    <citation type="submission" date="2016-07" db="EMBL/GenBank/DDBJ databases">
        <title>Frankia sp. NRRL B-16219 Genome sequencing.</title>
        <authorList>
            <person name="Ghodhbane-Gtari F."/>
            <person name="Swanson E."/>
            <person name="Gueddou A."/>
            <person name="Louati M."/>
            <person name="Nouioui I."/>
            <person name="Hezbri K."/>
            <person name="Abebe-Akele F."/>
            <person name="Simpson S."/>
            <person name="Morris K."/>
            <person name="Thomas K."/>
            <person name="Gtari M."/>
            <person name="Tisa L.S."/>
        </authorList>
    </citation>
    <scope>NUCLEOTIDE SEQUENCE [LARGE SCALE GENOMIC DNA]</scope>
    <source>
        <strain evidence="3">NRRL B-16219</strain>
    </source>
</reference>
<protein>
    <submittedName>
        <fullName evidence="2">Uncharacterized protein</fullName>
    </submittedName>
</protein>
<feature type="compositionally biased region" description="Polar residues" evidence="1">
    <location>
        <begin position="1"/>
        <end position="11"/>
    </location>
</feature>
<proteinExistence type="predicted"/>
<evidence type="ECO:0000256" key="1">
    <source>
        <dbReference type="SAM" id="MobiDB-lite"/>
    </source>
</evidence>
<gene>
    <name evidence="2" type="ORF">BBK14_22045</name>
</gene>
<sequence length="121" mass="13067">MWALSGGQTRRSPPESGFWSPTGVVTLDAHDRVVRAVVGFDRPGLAHDWARHQPGVDAVVLATAWTPGSDWAVVALDPTDRPTRIIARFRHQQDADLHARSATVAGYTIAPIDHASDPAGR</sequence>
<evidence type="ECO:0000313" key="3">
    <source>
        <dbReference type="Proteomes" id="UP000179769"/>
    </source>
</evidence>
<feature type="region of interest" description="Disordered" evidence="1">
    <location>
        <begin position="1"/>
        <end position="20"/>
    </location>
</feature>
<evidence type="ECO:0000313" key="2">
    <source>
        <dbReference type="EMBL" id="OHV25709.1"/>
    </source>
</evidence>